<dbReference type="SUPFAM" id="SSF51419">
    <property type="entry name" value="PLP-binding barrel"/>
    <property type="match status" value="1"/>
</dbReference>
<evidence type="ECO:0000256" key="1">
    <source>
        <dbReference type="ARBA" id="ARBA00001933"/>
    </source>
</evidence>
<dbReference type="InterPro" id="IPR020622">
    <property type="entry name" value="Ala_racemase_pyridoxalP-BS"/>
</dbReference>
<comment type="cofactor">
    <cofactor evidence="1 4">
        <name>pyridoxal 5'-phosphate</name>
        <dbReference type="ChEBI" id="CHEBI:597326"/>
    </cofactor>
</comment>
<dbReference type="EC" id="5.1.1.1" evidence="7"/>
<dbReference type="GO" id="GO:0030170">
    <property type="term" value="F:pyridoxal phosphate binding"/>
    <property type="evidence" value="ECO:0007669"/>
    <property type="project" value="TreeGrafter"/>
</dbReference>
<dbReference type="InterPro" id="IPR029066">
    <property type="entry name" value="PLP-binding_barrel"/>
</dbReference>
<dbReference type="GO" id="GO:0008784">
    <property type="term" value="F:alanine racemase activity"/>
    <property type="evidence" value="ECO:0007669"/>
    <property type="project" value="UniProtKB-EC"/>
</dbReference>
<evidence type="ECO:0000313" key="7">
    <source>
        <dbReference type="EMBL" id="SPF56010.1"/>
    </source>
</evidence>
<keyword evidence="3 7" id="KW-0413">Isomerase</keyword>
<dbReference type="SMART" id="SM01005">
    <property type="entry name" value="Ala_racemase_C"/>
    <property type="match status" value="1"/>
</dbReference>
<dbReference type="PRINTS" id="PR00992">
    <property type="entry name" value="ALARACEMASE"/>
</dbReference>
<reference evidence="8" key="1">
    <citation type="submission" date="2018-02" db="EMBL/GenBank/DDBJ databases">
        <authorList>
            <person name="Hausmann B."/>
        </authorList>
    </citation>
    <scope>NUCLEOTIDE SEQUENCE [LARGE SCALE GENOMIC DNA]</scope>
    <source>
        <strain evidence="8">Peat soil MAG SbF1</strain>
    </source>
</reference>
<dbReference type="OrthoDB" id="9813814at2"/>
<feature type="binding site" evidence="5">
    <location>
        <position position="143"/>
    </location>
    <ligand>
        <name>substrate</name>
    </ligand>
</feature>
<name>A0A2U3LVQ9_9FIRM</name>
<dbReference type="InterPro" id="IPR001608">
    <property type="entry name" value="Ala_racemase_N"/>
</dbReference>
<dbReference type="CDD" id="cd00430">
    <property type="entry name" value="PLPDE_III_AR"/>
    <property type="match status" value="1"/>
</dbReference>
<evidence type="ECO:0000259" key="6">
    <source>
        <dbReference type="SMART" id="SM01005"/>
    </source>
</evidence>
<protein>
    <submittedName>
        <fullName evidence="7">Alanine racemase</fullName>
        <ecNumber evidence="7">5.1.1.1</ecNumber>
    </submittedName>
</protein>
<dbReference type="GO" id="GO:0030632">
    <property type="term" value="P:D-alanine biosynthetic process"/>
    <property type="evidence" value="ECO:0007669"/>
    <property type="project" value="TreeGrafter"/>
</dbReference>
<proteinExistence type="predicted"/>
<organism evidence="7 8">
    <name type="scientific">Candidatus Desulfosporosinus infrequens</name>
    <dbReference type="NCBI Taxonomy" id="2043169"/>
    <lineage>
        <taxon>Bacteria</taxon>
        <taxon>Bacillati</taxon>
        <taxon>Bacillota</taxon>
        <taxon>Clostridia</taxon>
        <taxon>Eubacteriales</taxon>
        <taxon>Desulfitobacteriaceae</taxon>
        <taxon>Desulfosporosinus</taxon>
    </lineage>
</organism>
<dbReference type="InterPro" id="IPR000821">
    <property type="entry name" value="Ala_racemase"/>
</dbReference>
<dbReference type="PROSITE" id="PS00395">
    <property type="entry name" value="ALANINE_RACEMASE"/>
    <property type="match status" value="1"/>
</dbReference>
<evidence type="ECO:0000256" key="5">
    <source>
        <dbReference type="PIRSR" id="PIRSR600821-52"/>
    </source>
</evidence>
<feature type="binding site" evidence="5">
    <location>
        <position position="345"/>
    </location>
    <ligand>
        <name>substrate</name>
    </ligand>
</feature>
<dbReference type="InterPro" id="IPR011079">
    <property type="entry name" value="Ala_racemase_C"/>
</dbReference>
<dbReference type="AlphaFoldDB" id="A0A2U3LVQ9"/>
<dbReference type="Gene3D" id="2.40.37.10">
    <property type="entry name" value="Lyase, Ornithine Decarboxylase, Chain A, domain 1"/>
    <property type="match status" value="1"/>
</dbReference>
<evidence type="ECO:0000256" key="2">
    <source>
        <dbReference type="ARBA" id="ARBA00022898"/>
    </source>
</evidence>
<feature type="modified residue" description="N6-(pyridoxal phosphate)lysine" evidence="4">
    <location>
        <position position="35"/>
    </location>
</feature>
<evidence type="ECO:0000313" key="8">
    <source>
        <dbReference type="Proteomes" id="UP000238916"/>
    </source>
</evidence>
<dbReference type="GO" id="GO:0005829">
    <property type="term" value="C:cytosol"/>
    <property type="evidence" value="ECO:0007669"/>
    <property type="project" value="TreeGrafter"/>
</dbReference>
<dbReference type="Pfam" id="PF00842">
    <property type="entry name" value="Ala_racemase_C"/>
    <property type="match status" value="1"/>
</dbReference>
<sequence length="406" mass="45401">MSETWIEVDLDAIVGNYQEVIKHLCPGARCMAVVKADAYGLGAIEVARALERAGCEAFAVTRVEEGLILREQGIRGLILVLGPTSKEEWPKAISAELQLTISSLSSITELDEIYSEMALNPELNPEIQRQVLVHLKLETGMGRTGFQHTEMEALAIALANASHVQVAGIYTHFARAAQRDRRYSLGQYERFLFLTARLEELGICPTWKHVCNSAAFLDYPQWHHDFVRIGTLLIGHYPGQGFGQKLTLRDPWVAKSRIVHLRTVPKGTDVGYQSIYRTKTLTQLAVLPVGYADGFGLAPHFVPQGWVDFLKIVTKNFVALFGIFLGQERVELKGRRVRVVGKIGMQLTVIDVGMQDCVLGDEVRIPLRRTVANPRIPRRYSQAGQMLSERTMKEGVLPANTEYSFQ</sequence>
<dbReference type="SUPFAM" id="SSF50621">
    <property type="entry name" value="Alanine racemase C-terminal domain-like"/>
    <property type="match status" value="1"/>
</dbReference>
<dbReference type="NCBIfam" id="TIGR00492">
    <property type="entry name" value="alr"/>
    <property type="match status" value="1"/>
</dbReference>
<feature type="domain" description="Alanine racemase C-terminal" evidence="6">
    <location>
        <begin position="251"/>
        <end position="381"/>
    </location>
</feature>
<dbReference type="Proteomes" id="UP000238916">
    <property type="component" value="Unassembled WGS sequence"/>
</dbReference>
<dbReference type="FunFam" id="3.20.20.10:FF:000002">
    <property type="entry name" value="Alanine racemase"/>
    <property type="match status" value="1"/>
</dbReference>
<gene>
    <name evidence="7" type="ORF">SBF1_880063</name>
</gene>
<dbReference type="PANTHER" id="PTHR30511:SF0">
    <property type="entry name" value="ALANINE RACEMASE, CATABOLIC-RELATED"/>
    <property type="match status" value="1"/>
</dbReference>
<evidence type="ECO:0000256" key="3">
    <source>
        <dbReference type="ARBA" id="ARBA00023235"/>
    </source>
</evidence>
<dbReference type="PANTHER" id="PTHR30511">
    <property type="entry name" value="ALANINE RACEMASE"/>
    <property type="match status" value="1"/>
</dbReference>
<dbReference type="Pfam" id="PF01168">
    <property type="entry name" value="Ala_racemase_N"/>
    <property type="match status" value="1"/>
</dbReference>
<accession>A0A2U3LVQ9</accession>
<keyword evidence="2 4" id="KW-0663">Pyridoxal phosphate</keyword>
<dbReference type="Gene3D" id="3.20.20.10">
    <property type="entry name" value="Alanine racemase"/>
    <property type="match status" value="1"/>
</dbReference>
<dbReference type="EMBL" id="OMOF01000867">
    <property type="protein sequence ID" value="SPF56010.1"/>
    <property type="molecule type" value="Genomic_DNA"/>
</dbReference>
<evidence type="ECO:0000256" key="4">
    <source>
        <dbReference type="PIRSR" id="PIRSR600821-50"/>
    </source>
</evidence>
<dbReference type="InterPro" id="IPR009006">
    <property type="entry name" value="Ala_racemase/Decarboxylase_C"/>
</dbReference>